<evidence type="ECO:0000313" key="8">
    <source>
        <dbReference type="Proteomes" id="UP001474421"/>
    </source>
</evidence>
<feature type="domain" description="MROH2B-like HEAT-repeats" evidence="4">
    <location>
        <begin position="254"/>
        <end position="917"/>
    </location>
</feature>
<evidence type="ECO:0000259" key="5">
    <source>
        <dbReference type="Pfam" id="PF23221"/>
    </source>
</evidence>
<dbReference type="InterPro" id="IPR048465">
    <property type="entry name" value="Maestro-like_HEAT"/>
</dbReference>
<dbReference type="InterPro" id="IPR056282">
    <property type="entry name" value="MROH2B-like_N_HEAT"/>
</dbReference>
<evidence type="ECO:0000313" key="7">
    <source>
        <dbReference type="EMBL" id="KAK9402805.1"/>
    </source>
</evidence>
<name>A0AAW1BLD0_CROAD</name>
<dbReference type="InterPro" id="IPR016024">
    <property type="entry name" value="ARM-type_fold"/>
</dbReference>
<evidence type="ECO:0000259" key="6">
    <source>
        <dbReference type="Pfam" id="PF23227"/>
    </source>
</evidence>
<dbReference type="InterPro" id="IPR055408">
    <property type="entry name" value="HEAT_MROH2B-like"/>
</dbReference>
<protein>
    <submittedName>
        <fullName evidence="7">Maestro heat-like repeat-containing protein family member 1</fullName>
    </submittedName>
</protein>
<dbReference type="Pfam" id="PF23221">
    <property type="entry name" value="HEAT_MROH2B_1st"/>
    <property type="match status" value="1"/>
</dbReference>
<accession>A0AAW1BLD0</accession>
<dbReference type="Proteomes" id="UP001474421">
    <property type="component" value="Unassembled WGS sequence"/>
</dbReference>
<evidence type="ECO:0000259" key="3">
    <source>
        <dbReference type="Pfam" id="PF21047"/>
    </source>
</evidence>
<feature type="repeat" description="HEAT" evidence="2">
    <location>
        <begin position="1618"/>
        <end position="1648"/>
    </location>
</feature>
<dbReference type="PANTHER" id="PTHR23120">
    <property type="entry name" value="MAESTRO-RELATED HEAT DOMAIN-CONTAINING"/>
    <property type="match status" value="1"/>
</dbReference>
<keyword evidence="8" id="KW-1185">Reference proteome</keyword>
<dbReference type="PROSITE" id="PS50077">
    <property type="entry name" value="HEAT_REPEAT"/>
    <property type="match status" value="1"/>
</dbReference>
<feature type="domain" description="Maestro-like HEAT-repeats" evidence="3">
    <location>
        <begin position="941"/>
        <end position="1170"/>
    </location>
</feature>
<keyword evidence="1" id="KW-0677">Repeat</keyword>
<organism evidence="7 8">
    <name type="scientific">Crotalus adamanteus</name>
    <name type="common">Eastern diamondback rattlesnake</name>
    <dbReference type="NCBI Taxonomy" id="8729"/>
    <lineage>
        <taxon>Eukaryota</taxon>
        <taxon>Metazoa</taxon>
        <taxon>Chordata</taxon>
        <taxon>Craniata</taxon>
        <taxon>Vertebrata</taxon>
        <taxon>Euteleostomi</taxon>
        <taxon>Lepidosauria</taxon>
        <taxon>Squamata</taxon>
        <taxon>Bifurcata</taxon>
        <taxon>Unidentata</taxon>
        <taxon>Episquamata</taxon>
        <taxon>Toxicofera</taxon>
        <taxon>Serpentes</taxon>
        <taxon>Colubroidea</taxon>
        <taxon>Viperidae</taxon>
        <taxon>Crotalinae</taxon>
        <taxon>Crotalus</taxon>
    </lineage>
</organism>
<dbReference type="Pfam" id="PF21047">
    <property type="entry name" value="HEAT_Maestro"/>
    <property type="match status" value="1"/>
</dbReference>
<dbReference type="EMBL" id="JAOTOJ010000003">
    <property type="protein sequence ID" value="KAK9402805.1"/>
    <property type="molecule type" value="Genomic_DNA"/>
</dbReference>
<proteinExistence type="predicted"/>
<dbReference type="Pfam" id="PF23227">
    <property type="entry name" value="HEAT_MROH2B_C"/>
    <property type="match status" value="1"/>
</dbReference>
<gene>
    <name evidence="7" type="ORF">NXF25_007632</name>
</gene>
<reference evidence="7 8" key="1">
    <citation type="journal article" date="2024" name="Proc. Natl. Acad. Sci. U.S.A.">
        <title>The genetic regulatory architecture and epigenomic basis for age-related changes in rattlesnake venom.</title>
        <authorList>
            <person name="Hogan M.P."/>
            <person name="Holding M.L."/>
            <person name="Nystrom G.S."/>
            <person name="Colston T.J."/>
            <person name="Bartlett D.A."/>
            <person name="Mason A.J."/>
            <person name="Ellsworth S.A."/>
            <person name="Rautsaw R.M."/>
            <person name="Lawrence K.C."/>
            <person name="Strickland J.L."/>
            <person name="He B."/>
            <person name="Fraser P."/>
            <person name="Margres M.J."/>
            <person name="Gilbert D.M."/>
            <person name="Gibbs H.L."/>
            <person name="Parkinson C.L."/>
            <person name="Rokyta D.R."/>
        </authorList>
    </citation>
    <scope>NUCLEOTIDE SEQUENCE [LARGE SCALE GENOMIC DNA]</scope>
    <source>
        <strain evidence="7">DRR0105</strain>
    </source>
</reference>
<sequence>MAESRVKRLAMTLMDATADKDPVVQEQIFSALCSLGRAEPEEVLNACEEYLRQHEKLAHPYRIILLRAMEAVVKSSLAQLDKSTAKIVIFLASNEMTKSKEALLEWQQAASNVLVAVGRRFINQVMEEVLTKFQPGVLPHPFIVLTFANLSVTNVFGMVPFLNSILGTMLPLLPLAKQDNTKSVFCYALQYFSESILEYLANLDKAPDPTVRRDTFSSEIFSAYEVLFSCWLPSRETKVRLAVVEALGPMSHLMPSEKLEELLPRLIPGILALYRKPAEGYYVSKSLCQILEASVNIGSRTLDTQVDVLLGTLHLQLCAPLDSSLPFSLKNHNELLRCFTVLATSFPDRLLGFLLPKLESSNEKTRVGTLTILRQIINSAPAQMEIKKPFLLSSMKLPLQDHSNKVKRAMVQMVSAMAHHGYLEQPGGEALIEFLVRQCALPADQVTPQPPQDPEEVTDGQVRSISANTLFLLSSTVDRMVDVLWPSLLGFVTPVPLTNALAPLCKSLLALAAQKQEQGDSDLQLLYDPGGNLPSPHALMSRLLIVASQPYLGEGRGAGALRLLLVLRLSVHPAAEPLWSTKVPALLQHLEANTEASLCLKDWQGQLLQLLQETLDAISDVPWTSQLVLEMCRQLSSYNGQAAEKAFLHRALGVGLAACADKDLVRKQLQELLETARYQEEAERESLAVCLGLCAVTHLDEVLAKLEDFVKSDVFKKSAGLFSLFKDRSDHEAEKVKSALILCYGQVAKHAPRELVLSRIDADILRNVFLYFNTKVLGIKVETKDTTLKLCLIRSVCLISQAVCHSAQSGDFSFSRKAEVVAQMLDFIKAETPDALRTPIRQRAMTACMYLVVLEPPLSEAEKVELVETCLHSIFPLPPSDVPKEGDGAEGEAGPREPLWCATLAALKDLLKSLLHRHMTPHGLQTMFEHLGPWIKSAKEHERERAVEVSAALLLFYREKLNVSKVVPFYNLGLLMALFSPRCTDSLPTVRQHAVDCVHSLLYVQLCYEGFSQDHRDESVEQLKALKPGLKDPDVTVLFQTCCNIARVIATHLPPDQLLSLLLSMLEGLADPDRNCSRAAAVMINSVLKERGVVLLEKVSELLEMVHLKLQEVPEETVQKAAQQTVCILASQHKAAVVSSLLGHPLPLDSCSCTMWRALALEPTLTAQVLELLLDKVNRDVPYKENKSFLRGSRSERVATFYPLSATCALHEIMSVRESGPAVGGLYTELFVSLLLRVSCTVGVRLPKHLQSKERKGIGRGQSLRSLDPCSSAIETLKAMLTQGGSESVSSAVTEAGGWELLRSPDTHYDGVAFLARAMAKQAGPKLPPIVKLLLPMLNSIYDSQRLTTTAFFAELLSSNVVNDLVLLETLMDSMTARQRDSLAVVRMLALRGLGNVALGSPEKARKNGAQLLASMINSLDDKDDPNNLVALEAMSSLSKILAFTEESDVHSMLLHVTMRIRPFFDSEEPNLRRTSIFLFGNLARFTSGSGEDACFEQILYGLVTLLLHLQDPKPEVVKACKFALRMCGPIMSCPGLCEMFQKHLHEEWSLHYGEFMNDACKHLMQSIPEMLSRLVNINLFYFKSNWADIRAAAPMFVGFLILHVDREQSQQLDLDELIAALTVLLKDPVSTVRAKVVETLGRLGRAI</sequence>
<feature type="domain" description="Maestro/Maestro-like HEAT-repeats" evidence="6">
    <location>
        <begin position="1372"/>
        <end position="1643"/>
    </location>
</feature>
<dbReference type="InterPro" id="IPR055406">
    <property type="entry name" value="HEAT_Maestro"/>
</dbReference>
<dbReference type="Pfam" id="PF23210">
    <property type="entry name" value="HEAT_Maestro_2"/>
    <property type="match status" value="1"/>
</dbReference>
<evidence type="ECO:0000256" key="2">
    <source>
        <dbReference type="PROSITE-ProRule" id="PRU00103"/>
    </source>
</evidence>
<evidence type="ECO:0000259" key="4">
    <source>
        <dbReference type="Pfam" id="PF23210"/>
    </source>
</evidence>
<dbReference type="GO" id="GO:0005737">
    <property type="term" value="C:cytoplasm"/>
    <property type="evidence" value="ECO:0007669"/>
    <property type="project" value="TreeGrafter"/>
</dbReference>
<dbReference type="Gene3D" id="1.25.10.10">
    <property type="entry name" value="Leucine-rich Repeat Variant"/>
    <property type="match status" value="3"/>
</dbReference>
<dbReference type="PANTHER" id="PTHR23120:SF44">
    <property type="entry name" value="MAESTRO HEAT-LIKE REPEAT-CONTAINING PROTEIN FAMILY MEMBER 1"/>
    <property type="match status" value="1"/>
</dbReference>
<feature type="domain" description="MROH2B-like N-terminal HEAT-repeats" evidence="5">
    <location>
        <begin position="32"/>
        <end position="251"/>
    </location>
</feature>
<evidence type="ECO:0000256" key="1">
    <source>
        <dbReference type="ARBA" id="ARBA00022737"/>
    </source>
</evidence>
<dbReference type="InterPro" id="IPR011989">
    <property type="entry name" value="ARM-like"/>
</dbReference>
<comment type="caution">
    <text evidence="7">The sequence shown here is derived from an EMBL/GenBank/DDBJ whole genome shotgun (WGS) entry which is preliminary data.</text>
</comment>
<dbReference type="InterPro" id="IPR021133">
    <property type="entry name" value="HEAT_type_2"/>
</dbReference>
<dbReference type="InterPro" id="IPR045206">
    <property type="entry name" value="Maestro_heat-like_prot"/>
</dbReference>
<dbReference type="SUPFAM" id="SSF48371">
    <property type="entry name" value="ARM repeat"/>
    <property type="match status" value="3"/>
</dbReference>